<proteinExistence type="predicted"/>
<dbReference type="AlphaFoldDB" id="A9VGK5"/>
<dbReference type="Proteomes" id="UP000002154">
    <property type="component" value="Chromosome"/>
</dbReference>
<dbReference type="HOGENOM" id="CLU_2448351_0_0_9"/>
<evidence type="ECO:0000313" key="2">
    <source>
        <dbReference type="Proteomes" id="UP000002154"/>
    </source>
</evidence>
<sequence length="89" mass="10038">MKILFLISFSLAQVFYIHKGKVLEVKIGEGDLGIAGTRFKALDKGKFLIGNYDNGEGIWYFSTFQTNLETGKAERIDQVKLSLEEGNIY</sequence>
<protein>
    <submittedName>
        <fullName evidence="1">Uncharacterized protein</fullName>
    </submittedName>
</protein>
<accession>A9VGK5</accession>
<organism evidence="1 2">
    <name type="scientific">Bacillus mycoides (strain KBAB4)</name>
    <name type="common">Bacillus weihenstephanensis</name>
    <dbReference type="NCBI Taxonomy" id="315730"/>
    <lineage>
        <taxon>Bacteria</taxon>
        <taxon>Bacillati</taxon>
        <taxon>Bacillota</taxon>
        <taxon>Bacilli</taxon>
        <taxon>Bacillales</taxon>
        <taxon>Bacillaceae</taxon>
        <taxon>Bacillus</taxon>
        <taxon>Bacillus cereus group</taxon>
    </lineage>
</organism>
<evidence type="ECO:0000313" key="1">
    <source>
        <dbReference type="EMBL" id="ABY42051.1"/>
    </source>
</evidence>
<name>A9VGK5_BACMK</name>
<reference evidence="1 2" key="1">
    <citation type="journal article" date="2008" name="Chem. Biol. Interact.">
        <title>Extending the Bacillus cereus group genomics to putative food-borne pathogens of different toxicity.</title>
        <authorList>
            <person name="Lapidus A."/>
            <person name="Goltsman E."/>
            <person name="Auger S."/>
            <person name="Galleron N."/>
            <person name="Segurens B."/>
            <person name="Dossat C."/>
            <person name="Land M.L."/>
            <person name="Broussolle V."/>
            <person name="Brillard J."/>
            <person name="Guinebretiere M.H."/>
            <person name="Sanchis V."/>
            <person name="Nguen-The C."/>
            <person name="Lereclus D."/>
            <person name="Richardson P."/>
            <person name="Wincker P."/>
            <person name="Weissenbach J."/>
            <person name="Ehrlich S.D."/>
            <person name="Sorokin A."/>
        </authorList>
    </citation>
    <scope>NUCLEOTIDE SEQUENCE [LARGE SCALE GENOMIC DNA]</scope>
    <source>
        <strain evidence="1 2">KBAB4</strain>
    </source>
</reference>
<dbReference type="EMBL" id="CP000903">
    <property type="protein sequence ID" value="ABY42051.1"/>
    <property type="molecule type" value="Genomic_DNA"/>
</dbReference>
<dbReference type="KEGG" id="bwe:BcerKBAB4_0791"/>
<gene>
    <name evidence="1" type="ordered locus">BcerKBAB4_0791</name>
</gene>